<evidence type="ECO:0000256" key="2">
    <source>
        <dbReference type="PIRSR" id="PIRSR613078-2"/>
    </source>
</evidence>
<dbReference type="GO" id="GO:0005737">
    <property type="term" value="C:cytoplasm"/>
    <property type="evidence" value="ECO:0007669"/>
    <property type="project" value="TreeGrafter"/>
</dbReference>
<dbReference type="SUPFAM" id="SSF53254">
    <property type="entry name" value="Phosphoglycerate mutase-like"/>
    <property type="match status" value="1"/>
</dbReference>
<dbReference type="InterPro" id="IPR001345">
    <property type="entry name" value="PG/BPGM_mutase_AS"/>
</dbReference>
<feature type="active site" description="Proton donor/acceptor" evidence="1">
    <location>
        <position position="87"/>
    </location>
</feature>
<proteinExistence type="predicted"/>
<protein>
    <submittedName>
        <fullName evidence="3">Phosphoglycerate mutase</fullName>
    </submittedName>
</protein>
<evidence type="ECO:0000313" key="4">
    <source>
        <dbReference type="Proteomes" id="UP000602745"/>
    </source>
</evidence>
<feature type="binding site" evidence="2">
    <location>
        <position position="60"/>
    </location>
    <ligand>
        <name>substrate</name>
    </ligand>
</feature>
<comment type="caution">
    <text evidence="3">The sequence shown here is derived from an EMBL/GenBank/DDBJ whole genome shotgun (WGS) entry which is preliminary data.</text>
</comment>
<dbReference type="InterPro" id="IPR050275">
    <property type="entry name" value="PGM_Phosphatase"/>
</dbReference>
<dbReference type="PANTHER" id="PTHR48100">
    <property type="entry name" value="BROAD-SPECIFICITY PHOSPHATASE YOR283W-RELATED"/>
    <property type="match status" value="1"/>
</dbReference>
<dbReference type="PANTHER" id="PTHR48100:SF59">
    <property type="entry name" value="ADENOSYLCOBALAMIN_ALPHA-RIBAZOLE PHOSPHATASE"/>
    <property type="match status" value="1"/>
</dbReference>
<dbReference type="InterPro" id="IPR013078">
    <property type="entry name" value="His_Pase_superF_clade-1"/>
</dbReference>
<accession>A0A8J2YGK5</accession>
<dbReference type="EMBL" id="BMCP01000001">
    <property type="protein sequence ID" value="GGE35789.1"/>
    <property type="molecule type" value="Genomic_DNA"/>
</dbReference>
<keyword evidence="4" id="KW-1185">Reference proteome</keyword>
<dbReference type="Gene3D" id="3.40.50.1240">
    <property type="entry name" value="Phosphoglycerate mutase-like"/>
    <property type="match status" value="1"/>
</dbReference>
<dbReference type="AlphaFoldDB" id="A0A8J2YGK5"/>
<evidence type="ECO:0000256" key="1">
    <source>
        <dbReference type="PIRSR" id="PIRSR613078-1"/>
    </source>
</evidence>
<feature type="binding site" evidence="2">
    <location>
        <begin position="7"/>
        <end position="14"/>
    </location>
    <ligand>
        <name>substrate</name>
    </ligand>
</feature>
<dbReference type="PIRSF" id="PIRSF000709">
    <property type="entry name" value="6PFK_2-Ptase"/>
    <property type="match status" value="1"/>
</dbReference>
<dbReference type="SMART" id="SM00855">
    <property type="entry name" value="PGAM"/>
    <property type="match status" value="1"/>
</dbReference>
<dbReference type="Pfam" id="PF00300">
    <property type="entry name" value="His_Phos_1"/>
    <property type="match status" value="1"/>
</dbReference>
<dbReference type="RefSeq" id="WP_188408708.1">
    <property type="nucleotide sequence ID" value="NZ_BMCP01000001.1"/>
</dbReference>
<evidence type="ECO:0000313" key="3">
    <source>
        <dbReference type="EMBL" id="GGE35789.1"/>
    </source>
</evidence>
<sequence length="190" mass="21345">MRLCVVRHGETDWNAEGRLQGQQDIPLNGRGRAQAEGVGHILRQDGSWADADFISSPLLRTRHTMELMREAMGLPASGYRVEPRLAELTFGDWEGLTWPEVRARDEKGATAREFDKWGFVPPNGESYAMLQERLEPWLGTIRDSTVIVSHGGVARVLLAVLGRVEVTLAPLLDIQQGRALVFDDDTYHWL</sequence>
<dbReference type="PROSITE" id="PS00175">
    <property type="entry name" value="PG_MUTASE"/>
    <property type="match status" value="1"/>
</dbReference>
<dbReference type="CDD" id="cd07067">
    <property type="entry name" value="HP_PGM_like"/>
    <property type="match status" value="1"/>
</dbReference>
<dbReference type="InterPro" id="IPR029033">
    <property type="entry name" value="His_PPase_superfam"/>
</dbReference>
<organism evidence="3 4">
    <name type="scientific">Agaricicola taiwanensis</name>
    <dbReference type="NCBI Taxonomy" id="591372"/>
    <lineage>
        <taxon>Bacteria</taxon>
        <taxon>Pseudomonadati</taxon>
        <taxon>Pseudomonadota</taxon>
        <taxon>Alphaproteobacteria</taxon>
        <taxon>Rhodobacterales</taxon>
        <taxon>Paracoccaceae</taxon>
        <taxon>Agaricicola</taxon>
    </lineage>
</organism>
<gene>
    <name evidence="3" type="primary">gpmB</name>
    <name evidence="3" type="ORF">GCM10007276_11570</name>
</gene>
<name>A0A8J2YGK5_9RHOB</name>
<feature type="active site" description="Tele-phosphohistidine intermediate" evidence="1">
    <location>
        <position position="8"/>
    </location>
</feature>
<reference evidence="3" key="2">
    <citation type="submission" date="2020-09" db="EMBL/GenBank/DDBJ databases">
        <authorList>
            <person name="Sun Q."/>
            <person name="Sedlacek I."/>
        </authorList>
    </citation>
    <scope>NUCLEOTIDE SEQUENCE</scope>
    <source>
        <strain evidence="3">CCM 7684</strain>
    </source>
</reference>
<dbReference type="Proteomes" id="UP000602745">
    <property type="component" value="Unassembled WGS sequence"/>
</dbReference>
<dbReference type="GO" id="GO:0016791">
    <property type="term" value="F:phosphatase activity"/>
    <property type="evidence" value="ECO:0007669"/>
    <property type="project" value="TreeGrafter"/>
</dbReference>
<reference evidence="3" key="1">
    <citation type="journal article" date="2014" name="Int. J. Syst. Evol. Microbiol.">
        <title>Complete genome sequence of Corynebacterium casei LMG S-19264T (=DSM 44701T), isolated from a smear-ripened cheese.</title>
        <authorList>
            <consortium name="US DOE Joint Genome Institute (JGI-PGF)"/>
            <person name="Walter F."/>
            <person name="Albersmeier A."/>
            <person name="Kalinowski J."/>
            <person name="Ruckert C."/>
        </authorList>
    </citation>
    <scope>NUCLEOTIDE SEQUENCE</scope>
    <source>
        <strain evidence="3">CCM 7684</strain>
    </source>
</reference>